<evidence type="ECO:0000256" key="2">
    <source>
        <dbReference type="ARBA" id="ARBA00004651"/>
    </source>
</evidence>
<feature type="transmembrane region" description="Helical" evidence="14">
    <location>
        <begin position="12"/>
        <end position="36"/>
    </location>
</feature>
<evidence type="ECO:0000256" key="4">
    <source>
        <dbReference type="ARBA" id="ARBA00022475"/>
    </source>
</evidence>
<evidence type="ECO:0000256" key="1">
    <source>
        <dbReference type="ARBA" id="ARBA00000085"/>
    </source>
</evidence>
<organism evidence="17 18">
    <name type="scientific">Romboutsia lituseburensis DSM 797</name>
    <dbReference type="NCBI Taxonomy" id="1121325"/>
    <lineage>
        <taxon>Bacteria</taxon>
        <taxon>Bacillati</taxon>
        <taxon>Bacillota</taxon>
        <taxon>Clostridia</taxon>
        <taxon>Peptostreptococcales</taxon>
        <taxon>Peptostreptococcaceae</taxon>
        <taxon>Romboutsia</taxon>
    </lineage>
</organism>
<evidence type="ECO:0000256" key="7">
    <source>
        <dbReference type="ARBA" id="ARBA00022692"/>
    </source>
</evidence>
<keyword evidence="12" id="KW-0902">Two-component regulatory system</keyword>
<evidence type="ECO:0000256" key="12">
    <source>
        <dbReference type="ARBA" id="ARBA00023012"/>
    </source>
</evidence>
<dbReference type="PROSITE" id="PS50885">
    <property type="entry name" value="HAMP"/>
    <property type="match status" value="1"/>
</dbReference>
<evidence type="ECO:0000256" key="11">
    <source>
        <dbReference type="ARBA" id="ARBA00022989"/>
    </source>
</evidence>
<dbReference type="AlphaFoldDB" id="A0A1G9TES4"/>
<evidence type="ECO:0000313" key="17">
    <source>
        <dbReference type="EMBL" id="SDM46102.1"/>
    </source>
</evidence>
<dbReference type="InterPro" id="IPR036890">
    <property type="entry name" value="HATPase_C_sf"/>
</dbReference>
<dbReference type="RefSeq" id="WP_139149856.1">
    <property type="nucleotide sequence ID" value="NZ_FNGW01000012.1"/>
</dbReference>
<dbReference type="InterPro" id="IPR050398">
    <property type="entry name" value="HssS/ArlS-like"/>
</dbReference>
<evidence type="ECO:0000256" key="6">
    <source>
        <dbReference type="ARBA" id="ARBA00022679"/>
    </source>
</evidence>
<evidence type="ECO:0000259" key="15">
    <source>
        <dbReference type="PROSITE" id="PS50109"/>
    </source>
</evidence>
<dbReference type="FunFam" id="3.30.565.10:FF:000006">
    <property type="entry name" value="Sensor histidine kinase WalK"/>
    <property type="match status" value="1"/>
</dbReference>
<keyword evidence="8" id="KW-0547">Nucleotide-binding</keyword>
<keyword evidence="13 14" id="KW-0472">Membrane</keyword>
<dbReference type="EC" id="2.7.13.3" evidence="3"/>
<dbReference type="SMART" id="SM00387">
    <property type="entry name" value="HATPase_c"/>
    <property type="match status" value="1"/>
</dbReference>
<evidence type="ECO:0000256" key="9">
    <source>
        <dbReference type="ARBA" id="ARBA00022777"/>
    </source>
</evidence>
<dbReference type="InterPro" id="IPR005467">
    <property type="entry name" value="His_kinase_dom"/>
</dbReference>
<protein>
    <recommendedName>
        <fullName evidence="3">histidine kinase</fullName>
        <ecNumber evidence="3">2.7.13.3</ecNumber>
    </recommendedName>
</protein>
<evidence type="ECO:0000256" key="13">
    <source>
        <dbReference type="ARBA" id="ARBA00023136"/>
    </source>
</evidence>
<evidence type="ECO:0000256" key="14">
    <source>
        <dbReference type="SAM" id="Phobius"/>
    </source>
</evidence>
<feature type="domain" description="HAMP" evidence="16">
    <location>
        <begin position="176"/>
        <end position="228"/>
    </location>
</feature>
<dbReference type="InterPro" id="IPR003660">
    <property type="entry name" value="HAMP_dom"/>
</dbReference>
<keyword evidence="6" id="KW-0808">Transferase</keyword>
<dbReference type="Pfam" id="PF02518">
    <property type="entry name" value="HATPase_c"/>
    <property type="match status" value="1"/>
</dbReference>
<dbReference type="EMBL" id="FNGW01000012">
    <property type="protein sequence ID" value="SDM46102.1"/>
    <property type="molecule type" value="Genomic_DNA"/>
</dbReference>
<dbReference type="InterPro" id="IPR003661">
    <property type="entry name" value="HisK_dim/P_dom"/>
</dbReference>
<dbReference type="Pfam" id="PF00512">
    <property type="entry name" value="HisKA"/>
    <property type="match status" value="1"/>
</dbReference>
<comment type="catalytic activity">
    <reaction evidence="1">
        <text>ATP + protein L-histidine = ADP + protein N-phospho-L-histidine.</text>
        <dbReference type="EC" id="2.7.13.3"/>
    </reaction>
</comment>
<accession>A0A1G9TES4</accession>
<dbReference type="GO" id="GO:0005524">
    <property type="term" value="F:ATP binding"/>
    <property type="evidence" value="ECO:0007669"/>
    <property type="project" value="UniProtKB-KW"/>
</dbReference>
<feature type="transmembrane region" description="Helical" evidence="14">
    <location>
        <begin position="150"/>
        <end position="175"/>
    </location>
</feature>
<dbReference type="SMART" id="SM00388">
    <property type="entry name" value="HisKA"/>
    <property type="match status" value="1"/>
</dbReference>
<dbReference type="GO" id="GO:0005886">
    <property type="term" value="C:plasma membrane"/>
    <property type="evidence" value="ECO:0007669"/>
    <property type="project" value="UniProtKB-SubCell"/>
</dbReference>
<dbReference type="Proteomes" id="UP000199068">
    <property type="component" value="Unassembled WGS sequence"/>
</dbReference>
<dbReference type="Gene3D" id="3.30.565.10">
    <property type="entry name" value="Histidine kinase-like ATPase, C-terminal domain"/>
    <property type="match status" value="1"/>
</dbReference>
<keyword evidence="9 17" id="KW-0418">Kinase</keyword>
<dbReference type="SUPFAM" id="SSF55874">
    <property type="entry name" value="ATPase domain of HSP90 chaperone/DNA topoisomerase II/histidine kinase"/>
    <property type="match status" value="1"/>
</dbReference>
<keyword evidence="7 14" id="KW-0812">Transmembrane</keyword>
<reference evidence="17 18" key="1">
    <citation type="submission" date="2016-10" db="EMBL/GenBank/DDBJ databases">
        <authorList>
            <person name="de Groot N.N."/>
        </authorList>
    </citation>
    <scope>NUCLEOTIDE SEQUENCE [LARGE SCALE GENOMIC DNA]</scope>
    <source>
        <strain evidence="17 18">DSM 797</strain>
    </source>
</reference>
<dbReference type="InterPro" id="IPR036097">
    <property type="entry name" value="HisK_dim/P_sf"/>
</dbReference>
<feature type="domain" description="Histidine kinase" evidence="15">
    <location>
        <begin position="243"/>
        <end position="459"/>
    </location>
</feature>
<keyword evidence="4" id="KW-1003">Cell membrane</keyword>
<evidence type="ECO:0000256" key="3">
    <source>
        <dbReference type="ARBA" id="ARBA00012438"/>
    </source>
</evidence>
<dbReference type="Gene3D" id="6.10.340.10">
    <property type="match status" value="1"/>
</dbReference>
<dbReference type="InterPro" id="IPR003594">
    <property type="entry name" value="HATPase_dom"/>
</dbReference>
<dbReference type="PANTHER" id="PTHR45528:SF1">
    <property type="entry name" value="SENSOR HISTIDINE KINASE CPXA"/>
    <property type="match status" value="1"/>
</dbReference>
<keyword evidence="11 14" id="KW-1133">Transmembrane helix</keyword>
<dbReference type="Gene3D" id="1.10.287.130">
    <property type="match status" value="1"/>
</dbReference>
<dbReference type="CDD" id="cd00082">
    <property type="entry name" value="HisKA"/>
    <property type="match status" value="1"/>
</dbReference>
<comment type="subcellular location">
    <subcellularLocation>
        <location evidence="2">Cell membrane</location>
        <topology evidence="2">Multi-pass membrane protein</topology>
    </subcellularLocation>
</comment>
<evidence type="ECO:0000259" key="16">
    <source>
        <dbReference type="PROSITE" id="PS50885"/>
    </source>
</evidence>
<dbReference type="SUPFAM" id="SSF47384">
    <property type="entry name" value="Homodimeric domain of signal transducing histidine kinase"/>
    <property type="match status" value="1"/>
</dbReference>
<dbReference type="InterPro" id="IPR004358">
    <property type="entry name" value="Sig_transdc_His_kin-like_C"/>
</dbReference>
<dbReference type="STRING" id="1121325.SAMN04515677_11280"/>
<keyword evidence="18" id="KW-1185">Reference proteome</keyword>
<evidence type="ECO:0000256" key="8">
    <source>
        <dbReference type="ARBA" id="ARBA00022741"/>
    </source>
</evidence>
<gene>
    <name evidence="17" type="ORF">SAMN04515677_11280</name>
</gene>
<keyword evidence="10" id="KW-0067">ATP-binding</keyword>
<keyword evidence="5" id="KW-0597">Phosphoprotein</keyword>
<evidence type="ECO:0000256" key="10">
    <source>
        <dbReference type="ARBA" id="ARBA00022840"/>
    </source>
</evidence>
<dbReference type="GO" id="GO:0000155">
    <property type="term" value="F:phosphorelay sensor kinase activity"/>
    <property type="evidence" value="ECO:0007669"/>
    <property type="project" value="InterPro"/>
</dbReference>
<sequence>MNLKKGNSLYSIFIINSIVAVIIFILGIVIFFNLIFFKINKIIDDKDLQLHDSKINYLFMKNYNDLNISKILSEGGWIEEIKDGEVVSVQGVKKDKKNKYEIEDFINEESKHKKYETRMYKQGDKLYIVKIPNYEEKLVNKIYANQNGKIYIIMSLIFTTIVVSVMFLIVAIISIRKISKPLKILENEIIKMSEGYSNISVNYNSYKEFNRIKEAFNSTVSKLEKSEKEKNMAQDSKKRMIRDISHDLKTPITSILGYSKAMLDDVVTDENDKKTYLSYIYNKTKRINYLVDELFIFSKLDSPGYTLNLEKQDICEFLRELVALYYIDIEENNFLLDIDIPEESMYSMIDTKELERALGNIITNSIKYNKSGTKISIGLIKEVDNVCIVIEDNGIGISEDVIEKIFDEFVRADESRKTDGGSGLGLSITKKIIKLHDGDIKICSEVGICTRFDIRLRRI</sequence>
<proteinExistence type="predicted"/>
<dbReference type="PANTHER" id="PTHR45528">
    <property type="entry name" value="SENSOR HISTIDINE KINASE CPXA"/>
    <property type="match status" value="1"/>
</dbReference>
<evidence type="ECO:0000256" key="5">
    <source>
        <dbReference type="ARBA" id="ARBA00022553"/>
    </source>
</evidence>
<evidence type="ECO:0000313" key="18">
    <source>
        <dbReference type="Proteomes" id="UP000199068"/>
    </source>
</evidence>
<dbReference type="PROSITE" id="PS50109">
    <property type="entry name" value="HIS_KIN"/>
    <property type="match status" value="1"/>
</dbReference>
<dbReference type="PRINTS" id="PR00344">
    <property type="entry name" value="BCTRLSENSOR"/>
</dbReference>
<name>A0A1G9TES4_9FIRM</name>